<organism evidence="2 4">
    <name type="scientific">Streptomyces alfalfae</name>
    <dbReference type="NCBI Taxonomy" id="1642299"/>
    <lineage>
        <taxon>Bacteria</taxon>
        <taxon>Bacillati</taxon>
        <taxon>Actinomycetota</taxon>
        <taxon>Actinomycetes</taxon>
        <taxon>Kitasatosporales</taxon>
        <taxon>Streptomycetaceae</taxon>
        <taxon>Streptomyces</taxon>
    </lineage>
</organism>
<gene>
    <name evidence="1" type="ORF">A7J05_32520</name>
    <name evidence="2" type="ORF">I8755_04410</name>
</gene>
<dbReference type="EMBL" id="CP015588">
    <property type="protein sequence ID" value="APY91291.1"/>
    <property type="molecule type" value="Genomic_DNA"/>
</dbReference>
<evidence type="ECO:0000313" key="3">
    <source>
        <dbReference type="Proteomes" id="UP000187191"/>
    </source>
</evidence>
<evidence type="ECO:0000313" key="2">
    <source>
        <dbReference type="EMBL" id="QQC93590.1"/>
    </source>
</evidence>
<dbReference type="KEGG" id="ssia:A7J05_32520"/>
<dbReference type="Proteomes" id="UP000596130">
    <property type="component" value="Chromosome"/>
</dbReference>
<reference evidence="1 3" key="1">
    <citation type="submission" date="2016-05" db="EMBL/GenBank/DDBJ databases">
        <authorList>
            <person name="Gu J."/>
        </authorList>
    </citation>
    <scope>NUCLEOTIDE SEQUENCE [LARGE SCALE GENOMIC DNA]</scope>
    <source>
        <strain evidence="1 3">ACCC40021</strain>
    </source>
</reference>
<evidence type="ECO:0000313" key="4">
    <source>
        <dbReference type="Proteomes" id="UP000596130"/>
    </source>
</evidence>
<accession>A0A1P8TUJ2</accession>
<keyword evidence="3" id="KW-1185">Reference proteome</keyword>
<proteinExistence type="predicted"/>
<evidence type="ECO:0000313" key="1">
    <source>
        <dbReference type="EMBL" id="APY91291.1"/>
    </source>
</evidence>
<sequence length="192" mass="20648">MPCGRELWSVWERHETGEPDPHSDGCPHCTEALTSLRRLEDVVSTARDAEPAEAEPDASALVGRVMDVVRLELRPGRTLPLGEDDEDAWIVEAAAARVVRAAAETLPGVRAGSCRIEGVPGQGPGAASGQAVPRGPVVIRLAVEVALTWGLQEVADRVRRRVLEAAESELGMRVVAVDVTIADIIDEREERP</sequence>
<protein>
    <submittedName>
        <fullName evidence="2">Asp23/Gls24 family envelope stress response protein</fullName>
    </submittedName>
</protein>
<dbReference type="EMBL" id="CP065959">
    <property type="protein sequence ID" value="QQC93590.1"/>
    <property type="molecule type" value="Genomic_DNA"/>
</dbReference>
<dbReference type="OrthoDB" id="3711227at2"/>
<dbReference type="Proteomes" id="UP000187191">
    <property type="component" value="Chromosome"/>
</dbReference>
<reference evidence="2 4" key="2">
    <citation type="submission" date="2020-12" db="EMBL/GenBank/DDBJ databases">
        <title>Identification and biosynthesis of polyene macrolides produced by Streptomyces alfalfae Men-myco-93-63.</title>
        <authorList>
            <person name="Liu D."/>
            <person name="Li Y."/>
            <person name="Liu L."/>
            <person name="Han X."/>
            <person name="Shen F."/>
        </authorList>
    </citation>
    <scope>NUCLEOTIDE SEQUENCE [LARGE SCALE GENOMIC DNA]</scope>
    <source>
        <strain evidence="2 4">Men-myco-93-63</strain>
    </source>
</reference>
<dbReference type="AlphaFoldDB" id="A0A1P8TUJ2"/>
<name>A0A1P8TUJ2_9ACTN</name>